<protein>
    <submittedName>
        <fullName evidence="7">Efflux RND transporter periplasmic adaptor subunit</fullName>
    </submittedName>
</protein>
<dbReference type="Gene3D" id="1.10.287.470">
    <property type="entry name" value="Helix hairpin bin"/>
    <property type="match status" value="1"/>
</dbReference>
<feature type="domain" description="Multidrug resistance protein MdtA-like C-terminal permuted SH3" evidence="6">
    <location>
        <begin position="287"/>
        <end position="345"/>
    </location>
</feature>
<dbReference type="NCBIfam" id="TIGR01730">
    <property type="entry name" value="RND_mfp"/>
    <property type="match status" value="1"/>
</dbReference>
<dbReference type="InterPro" id="IPR058626">
    <property type="entry name" value="MdtA-like_b-barrel"/>
</dbReference>
<gene>
    <name evidence="7" type="ORF">HHL27_06045</name>
</gene>
<dbReference type="PANTHER" id="PTHR30158:SF3">
    <property type="entry name" value="MULTIDRUG EFFLUX PUMP SUBUNIT ACRA-RELATED"/>
    <property type="match status" value="1"/>
</dbReference>
<dbReference type="EMBL" id="JABBGM010000002">
    <property type="protein sequence ID" value="NML93231.1"/>
    <property type="molecule type" value="Genomic_DNA"/>
</dbReference>
<organism evidence="7 8">
    <name type="scientific">Novosphingobium olei</name>
    <dbReference type="NCBI Taxonomy" id="2728851"/>
    <lineage>
        <taxon>Bacteria</taxon>
        <taxon>Pseudomonadati</taxon>
        <taxon>Pseudomonadota</taxon>
        <taxon>Alphaproteobacteria</taxon>
        <taxon>Sphingomonadales</taxon>
        <taxon>Sphingomonadaceae</taxon>
        <taxon>Novosphingobium</taxon>
    </lineage>
</organism>
<dbReference type="GO" id="GO:0046677">
    <property type="term" value="P:response to antibiotic"/>
    <property type="evidence" value="ECO:0007669"/>
    <property type="project" value="TreeGrafter"/>
</dbReference>
<dbReference type="Proteomes" id="UP000583556">
    <property type="component" value="Unassembled WGS sequence"/>
</dbReference>
<dbReference type="Gene3D" id="2.40.420.20">
    <property type="match status" value="1"/>
</dbReference>
<feature type="domain" description="Multidrug resistance protein MdtA-like beta-barrel" evidence="5">
    <location>
        <begin position="193"/>
        <end position="280"/>
    </location>
</feature>
<evidence type="ECO:0000256" key="2">
    <source>
        <dbReference type="ARBA" id="ARBA00009477"/>
    </source>
</evidence>
<comment type="similarity">
    <text evidence="2">Belongs to the membrane fusion protein (MFP) (TC 8.A.1) family.</text>
</comment>
<dbReference type="Pfam" id="PF25967">
    <property type="entry name" value="RND-MFP_C"/>
    <property type="match status" value="1"/>
</dbReference>
<feature type="domain" description="Multidrug resistance protein MdtA-like barrel-sandwich hybrid" evidence="4">
    <location>
        <begin position="47"/>
        <end position="188"/>
    </location>
</feature>
<dbReference type="Pfam" id="PF25944">
    <property type="entry name" value="Beta-barrel_RND"/>
    <property type="match status" value="1"/>
</dbReference>
<dbReference type="PANTHER" id="PTHR30158">
    <property type="entry name" value="ACRA/E-RELATED COMPONENT OF DRUG EFFLUX TRANSPORTER"/>
    <property type="match status" value="1"/>
</dbReference>
<accession>A0A7Y0G8M3</accession>
<dbReference type="Gene3D" id="2.40.30.170">
    <property type="match status" value="1"/>
</dbReference>
<dbReference type="Gene3D" id="2.40.50.100">
    <property type="match status" value="1"/>
</dbReference>
<name>A0A7Y0G8M3_9SPHN</name>
<sequence>MVASLSACGAKADDKQMPTPVVGVVIAKTQAVPLETELSGRTEASLVAEVRPQVSGIVLERLFAEGSRVRAGQPLYQIDSRLYAASANQARATLANAEATVEANRLKAERYRLLAQEGGVSKQDAADAAATYNQSKAQVAANRAALQTQQVNLGFTRVTSPITGQIGRSTVTKGALVTASQADALAKVQQLDPLFVNIQQSSNDFLALRRSLQKGSLKPVGSVPVRIVLADGTEYPVEGRLNFADVDVGTDTGTVTLRATVPNPQGLLLPGLFVKARLAQATVPDGILIPQQAVTRTPRGDASVLLVNAEGKIESRDITADTAIGDKWLVTKGLKPGDKVVVDGLLKAKPGAKVKAVIAGSPANSAASK</sequence>
<dbReference type="InterPro" id="IPR058625">
    <property type="entry name" value="MdtA-like_BSH"/>
</dbReference>
<evidence type="ECO:0000313" key="7">
    <source>
        <dbReference type="EMBL" id="NML93231.1"/>
    </source>
</evidence>
<dbReference type="GO" id="GO:0005886">
    <property type="term" value="C:plasma membrane"/>
    <property type="evidence" value="ECO:0007669"/>
    <property type="project" value="UniProtKB-SubCell"/>
</dbReference>
<dbReference type="GO" id="GO:0022857">
    <property type="term" value="F:transmembrane transporter activity"/>
    <property type="evidence" value="ECO:0007669"/>
    <property type="project" value="InterPro"/>
</dbReference>
<comment type="subcellular location">
    <subcellularLocation>
        <location evidence="1">Cell envelope</location>
    </subcellularLocation>
</comment>
<evidence type="ECO:0000313" key="8">
    <source>
        <dbReference type="Proteomes" id="UP000583556"/>
    </source>
</evidence>
<dbReference type="AlphaFoldDB" id="A0A7Y0G8M3"/>
<proteinExistence type="inferred from homology"/>
<evidence type="ECO:0000259" key="5">
    <source>
        <dbReference type="Pfam" id="PF25944"/>
    </source>
</evidence>
<evidence type="ECO:0000259" key="4">
    <source>
        <dbReference type="Pfam" id="PF25917"/>
    </source>
</evidence>
<evidence type="ECO:0000259" key="6">
    <source>
        <dbReference type="Pfam" id="PF25967"/>
    </source>
</evidence>
<evidence type="ECO:0000256" key="1">
    <source>
        <dbReference type="ARBA" id="ARBA00004196"/>
    </source>
</evidence>
<feature type="domain" description="Multidrug resistance protein MdtA-like alpha-helical hairpin" evidence="3">
    <location>
        <begin position="88"/>
        <end position="156"/>
    </location>
</feature>
<dbReference type="Pfam" id="PF25917">
    <property type="entry name" value="BSH_RND"/>
    <property type="match status" value="1"/>
</dbReference>
<keyword evidence="8" id="KW-1185">Reference proteome</keyword>
<dbReference type="Pfam" id="PF25876">
    <property type="entry name" value="HH_MFP_RND"/>
    <property type="match status" value="1"/>
</dbReference>
<comment type="caution">
    <text evidence="7">The sequence shown here is derived from an EMBL/GenBank/DDBJ whole genome shotgun (WGS) entry which is preliminary data.</text>
</comment>
<dbReference type="InterPro" id="IPR058627">
    <property type="entry name" value="MdtA-like_C"/>
</dbReference>
<evidence type="ECO:0000259" key="3">
    <source>
        <dbReference type="Pfam" id="PF25876"/>
    </source>
</evidence>
<reference evidence="7 8" key="1">
    <citation type="submission" date="2020-04" db="EMBL/GenBank/DDBJ databases">
        <title>Novosphingobium sp. TW-4 isolated from soil.</title>
        <authorList>
            <person name="Dahal R.H."/>
            <person name="Chaudhary D.K."/>
        </authorList>
    </citation>
    <scope>NUCLEOTIDE SEQUENCE [LARGE SCALE GENOMIC DNA]</scope>
    <source>
        <strain evidence="7 8">TW-4</strain>
    </source>
</reference>
<dbReference type="InterPro" id="IPR058624">
    <property type="entry name" value="MdtA-like_HH"/>
</dbReference>
<dbReference type="SUPFAM" id="SSF111369">
    <property type="entry name" value="HlyD-like secretion proteins"/>
    <property type="match status" value="1"/>
</dbReference>
<dbReference type="FunFam" id="2.40.420.20:FF:000001">
    <property type="entry name" value="Efflux RND transporter periplasmic adaptor subunit"/>
    <property type="match status" value="1"/>
</dbReference>
<dbReference type="InterPro" id="IPR006143">
    <property type="entry name" value="RND_pump_MFP"/>
</dbReference>